<dbReference type="EMBL" id="BAAAXF010000054">
    <property type="protein sequence ID" value="GAA3500535.1"/>
    <property type="molecule type" value="Genomic_DNA"/>
</dbReference>
<comment type="caution">
    <text evidence="4">The sequence shown here is derived from an EMBL/GenBank/DDBJ whole genome shotgun (WGS) entry which is preliminary data.</text>
</comment>
<evidence type="ECO:0000256" key="2">
    <source>
        <dbReference type="SAM" id="Phobius"/>
    </source>
</evidence>
<sequence length="517" mass="55398">MNDTREVICRPRWKGAWWFFAGLGAIATTAAVTLWAVSGAYAWLGTGLLSVPVGLLSLHRATARLHADARGLHVRTLLRHRSLPWSDVADLRVRLRNGNASRGEESRRVIAVLRDGRRRRLPLPLGWTSHDPDFDDTLDALRALHRRHGTPVSAHLPVVSHRTAGRGWAGSLALCVLLLAGAGLAARSVPDAGATERAWKSAVPCTDSTPAADRSECLTFLPAVIERTELNRSRHDSSLLYFTDARPVRRQGVSDEAALEFRPGDRVRLTLWRGEVRTVAGDRHVWHGHVPGAGETAVLAAVPALLAGYPAARVLIRLRGRHRPDDEVLPSALPFAAALTVTGLWLLPLCYFCFTVPLGRPAVLAWAAAGTPTSLALLAWAWRATRVRVPGAAGASGAAGAAGGPPAADDGEADDGEVFVRARFLEPTDYNPHRFGTHVVLGGGAPPAVTPHPGPGRYAARPIPVDRLTLRGVRRARGSDGDTVPVDWHVAELDDGGTPVRLAAAPADLARVLDRLT</sequence>
<evidence type="ECO:0000313" key="4">
    <source>
        <dbReference type="EMBL" id="GAA3500535.1"/>
    </source>
</evidence>
<proteinExistence type="predicted"/>
<organism evidence="4 5">
    <name type="scientific">Streptomyces prasinosporus</name>
    <dbReference type="NCBI Taxonomy" id="68256"/>
    <lineage>
        <taxon>Bacteria</taxon>
        <taxon>Bacillati</taxon>
        <taxon>Actinomycetota</taxon>
        <taxon>Actinomycetes</taxon>
        <taxon>Kitasatosporales</taxon>
        <taxon>Streptomycetaceae</taxon>
        <taxon>Streptomyces</taxon>
        <taxon>Streptomyces albogriseolus group</taxon>
    </lineage>
</organism>
<feature type="compositionally biased region" description="Low complexity" evidence="1">
    <location>
        <begin position="394"/>
        <end position="408"/>
    </location>
</feature>
<accession>A0ABP6U083</accession>
<keyword evidence="2" id="KW-0812">Transmembrane</keyword>
<feature type="transmembrane region" description="Helical" evidence="2">
    <location>
        <begin position="167"/>
        <end position="186"/>
    </location>
</feature>
<dbReference type="RefSeq" id="WP_345581994.1">
    <property type="nucleotide sequence ID" value="NZ_BAAAXF010000054.1"/>
</dbReference>
<feature type="transmembrane region" description="Helical" evidence="2">
    <location>
        <begin position="41"/>
        <end position="58"/>
    </location>
</feature>
<reference evidence="5" key="1">
    <citation type="journal article" date="2019" name="Int. J. Syst. Evol. Microbiol.">
        <title>The Global Catalogue of Microorganisms (GCM) 10K type strain sequencing project: providing services to taxonomists for standard genome sequencing and annotation.</title>
        <authorList>
            <consortium name="The Broad Institute Genomics Platform"/>
            <consortium name="The Broad Institute Genome Sequencing Center for Infectious Disease"/>
            <person name="Wu L."/>
            <person name="Ma J."/>
        </authorList>
    </citation>
    <scope>NUCLEOTIDE SEQUENCE [LARGE SCALE GENOMIC DNA]</scope>
    <source>
        <strain evidence="5">JCM 4816</strain>
    </source>
</reference>
<feature type="transmembrane region" description="Helical" evidence="2">
    <location>
        <begin position="15"/>
        <end position="35"/>
    </location>
</feature>
<evidence type="ECO:0000256" key="1">
    <source>
        <dbReference type="SAM" id="MobiDB-lite"/>
    </source>
</evidence>
<protein>
    <submittedName>
        <fullName evidence="4">PH domain-containing protein</fullName>
    </submittedName>
</protein>
<feature type="transmembrane region" description="Helical" evidence="2">
    <location>
        <begin position="328"/>
        <end position="357"/>
    </location>
</feature>
<dbReference type="InterPro" id="IPR019692">
    <property type="entry name" value="CFP-6_PH"/>
</dbReference>
<keyword evidence="5" id="KW-1185">Reference proteome</keyword>
<evidence type="ECO:0000259" key="3">
    <source>
        <dbReference type="Pfam" id="PF10756"/>
    </source>
</evidence>
<keyword evidence="2" id="KW-1133">Transmembrane helix</keyword>
<feature type="domain" description="Low molecular weight protein antigen 6 PH" evidence="3">
    <location>
        <begin position="63"/>
        <end position="146"/>
    </location>
</feature>
<evidence type="ECO:0000313" key="5">
    <source>
        <dbReference type="Proteomes" id="UP001501455"/>
    </source>
</evidence>
<gene>
    <name evidence="4" type="ORF">GCM10019016_076410</name>
</gene>
<feature type="transmembrane region" description="Helical" evidence="2">
    <location>
        <begin position="296"/>
        <end position="316"/>
    </location>
</feature>
<feature type="transmembrane region" description="Helical" evidence="2">
    <location>
        <begin position="363"/>
        <end position="382"/>
    </location>
</feature>
<dbReference type="Pfam" id="PF10756">
    <property type="entry name" value="bPH_6"/>
    <property type="match status" value="1"/>
</dbReference>
<name>A0ABP6U083_9ACTN</name>
<feature type="region of interest" description="Disordered" evidence="1">
    <location>
        <begin position="394"/>
        <end position="413"/>
    </location>
</feature>
<keyword evidence="2" id="KW-0472">Membrane</keyword>
<dbReference type="Proteomes" id="UP001501455">
    <property type="component" value="Unassembled WGS sequence"/>
</dbReference>